<accession>A0A345XN39</accession>
<evidence type="ECO:0000313" key="2">
    <source>
        <dbReference type="Proteomes" id="UP000254425"/>
    </source>
</evidence>
<organism evidence="1 2">
    <name type="scientific">Streptomyces armeniacus</name>
    <dbReference type="NCBI Taxonomy" id="83291"/>
    <lineage>
        <taxon>Bacteria</taxon>
        <taxon>Bacillati</taxon>
        <taxon>Actinomycetota</taxon>
        <taxon>Actinomycetes</taxon>
        <taxon>Kitasatosporales</taxon>
        <taxon>Streptomycetaceae</taxon>
        <taxon>Streptomyces</taxon>
    </lineage>
</organism>
<sequence>MCGPYRCFLPSLATAVRSTHQSCFPVSRSTLTGLRRHQFRVVDVGAHLSVQADGGDRAVLQPSGPLAPMTPGVGWLPWPVRCWSEPEPEAESFMANAVPVATTATRAATATAIWSFFFSVLVSQEGSGCCACRNEACVYRGELKA</sequence>
<dbReference type="EMBL" id="CP031320">
    <property type="protein sequence ID" value="AXK33055.1"/>
    <property type="molecule type" value="Genomic_DNA"/>
</dbReference>
<dbReference type="KEGG" id="sarm:DVA86_10735"/>
<gene>
    <name evidence="1" type="ORF">DVA86_10735</name>
</gene>
<evidence type="ECO:0000313" key="1">
    <source>
        <dbReference type="EMBL" id="AXK33055.1"/>
    </source>
</evidence>
<proteinExistence type="predicted"/>
<reference evidence="1 2" key="1">
    <citation type="submission" date="2018-07" db="EMBL/GenBank/DDBJ databases">
        <title>Draft genome of the type strain Streptomyces armeniacus ATCC 15676.</title>
        <authorList>
            <person name="Labana P."/>
            <person name="Gosse J.T."/>
            <person name="Boddy C.N."/>
        </authorList>
    </citation>
    <scope>NUCLEOTIDE SEQUENCE [LARGE SCALE GENOMIC DNA]</scope>
    <source>
        <strain evidence="1 2">ATCC 15676</strain>
    </source>
</reference>
<name>A0A345XN39_9ACTN</name>
<dbReference type="Proteomes" id="UP000254425">
    <property type="component" value="Chromosome"/>
</dbReference>
<protein>
    <submittedName>
        <fullName evidence="1">Uncharacterized protein</fullName>
    </submittedName>
</protein>
<dbReference type="AlphaFoldDB" id="A0A345XN39"/>
<keyword evidence="2" id="KW-1185">Reference proteome</keyword>